<evidence type="ECO:0000313" key="1">
    <source>
        <dbReference type="EMBL" id="VAW65136.1"/>
    </source>
</evidence>
<gene>
    <name evidence="1" type="ORF">MNBD_GAMMA11-2130</name>
</gene>
<dbReference type="AlphaFoldDB" id="A0A3B0Y9X5"/>
<sequence>MRYTGLLYVPVLLLVLTGLVSVPVQAREGRNMALVLITASDYPLEKLSASEVRRLFINEPVVLKQQKITPLINTSDELQYEIFLQKVVYMSERYYERMLISKTFRRGRARPERFSDNNELVNALVSISGSVSVMWRETAEKEKRIRIVQTLWKKQH</sequence>
<protein>
    <submittedName>
        <fullName evidence="1">Uncharacterized protein</fullName>
    </submittedName>
</protein>
<organism evidence="1">
    <name type="scientific">hydrothermal vent metagenome</name>
    <dbReference type="NCBI Taxonomy" id="652676"/>
    <lineage>
        <taxon>unclassified sequences</taxon>
        <taxon>metagenomes</taxon>
        <taxon>ecological metagenomes</taxon>
    </lineage>
</organism>
<dbReference type="EMBL" id="UOFG01000244">
    <property type="protein sequence ID" value="VAW65136.1"/>
    <property type="molecule type" value="Genomic_DNA"/>
</dbReference>
<proteinExistence type="predicted"/>
<name>A0A3B0Y9X5_9ZZZZ</name>
<reference evidence="1" key="1">
    <citation type="submission" date="2018-06" db="EMBL/GenBank/DDBJ databases">
        <authorList>
            <person name="Zhirakovskaya E."/>
        </authorList>
    </citation>
    <scope>NUCLEOTIDE SEQUENCE</scope>
</reference>
<accession>A0A3B0Y9X5</accession>